<feature type="compositionally biased region" description="Pro residues" evidence="1">
    <location>
        <begin position="13"/>
        <end position="22"/>
    </location>
</feature>
<name>A0A183SM81_SCHSO</name>
<dbReference type="Proteomes" id="UP000275846">
    <property type="component" value="Unassembled WGS sequence"/>
</dbReference>
<keyword evidence="3" id="KW-1185">Reference proteome</keyword>
<reference evidence="4" key="1">
    <citation type="submission" date="2016-06" db="UniProtKB">
        <authorList>
            <consortium name="WormBaseParasite"/>
        </authorList>
    </citation>
    <scope>IDENTIFICATION</scope>
</reference>
<dbReference type="OrthoDB" id="425681at2759"/>
<dbReference type="EMBL" id="UYSU01033208">
    <property type="protein sequence ID" value="VDL91714.1"/>
    <property type="molecule type" value="Genomic_DNA"/>
</dbReference>
<dbReference type="WBParaSite" id="SSLN_0000550001-mRNA-1">
    <property type="protein sequence ID" value="SSLN_0000550001-mRNA-1"/>
    <property type="gene ID" value="SSLN_0000550001"/>
</dbReference>
<evidence type="ECO:0000313" key="3">
    <source>
        <dbReference type="Proteomes" id="UP000275846"/>
    </source>
</evidence>
<reference evidence="2 3" key="2">
    <citation type="submission" date="2018-11" db="EMBL/GenBank/DDBJ databases">
        <authorList>
            <consortium name="Pathogen Informatics"/>
        </authorList>
    </citation>
    <scope>NUCLEOTIDE SEQUENCE [LARGE SCALE GENOMIC DNA]</scope>
    <source>
        <strain evidence="2 3">NST_G2</strain>
    </source>
</reference>
<evidence type="ECO:0000256" key="1">
    <source>
        <dbReference type="SAM" id="MobiDB-lite"/>
    </source>
</evidence>
<feature type="compositionally biased region" description="Low complexity" evidence="1">
    <location>
        <begin position="23"/>
        <end position="33"/>
    </location>
</feature>
<organism evidence="4">
    <name type="scientific">Schistocephalus solidus</name>
    <name type="common">Tapeworm</name>
    <dbReference type="NCBI Taxonomy" id="70667"/>
    <lineage>
        <taxon>Eukaryota</taxon>
        <taxon>Metazoa</taxon>
        <taxon>Spiralia</taxon>
        <taxon>Lophotrochozoa</taxon>
        <taxon>Platyhelminthes</taxon>
        <taxon>Cestoda</taxon>
        <taxon>Eucestoda</taxon>
        <taxon>Diphyllobothriidea</taxon>
        <taxon>Diphyllobothriidae</taxon>
        <taxon>Schistocephalus</taxon>
    </lineage>
</organism>
<evidence type="ECO:0000313" key="2">
    <source>
        <dbReference type="EMBL" id="VDL91714.1"/>
    </source>
</evidence>
<dbReference type="AlphaFoldDB" id="A0A183SM81"/>
<evidence type="ECO:0000313" key="4">
    <source>
        <dbReference type="WBParaSite" id="SSLN_0000550001-mRNA-1"/>
    </source>
</evidence>
<proteinExistence type="predicted"/>
<protein>
    <submittedName>
        <fullName evidence="2 4">Uncharacterized protein</fullName>
    </submittedName>
</protein>
<feature type="region of interest" description="Disordered" evidence="1">
    <location>
        <begin position="1"/>
        <end position="39"/>
    </location>
</feature>
<gene>
    <name evidence="2" type="ORF">SSLN_LOCUS5329</name>
</gene>
<accession>A0A183SM81</accession>
<sequence length="79" mass="8611">MVNTTPYGFTRTPPSPPLPPAPTSTGSSTSTSPNCDRTFTSRTGRLQASVWNRHGIHLNTKLKMYKAVVLMTLLYGAET</sequence>